<protein>
    <recommendedName>
        <fullName evidence="12">Fluoride-specific ion channel FluC</fullName>
    </recommendedName>
</protein>
<dbReference type="GO" id="GO:0140114">
    <property type="term" value="P:cellular detoxification of fluoride"/>
    <property type="evidence" value="ECO:0007669"/>
    <property type="project" value="UniProtKB-UniRule"/>
</dbReference>
<keyword evidence="8 12" id="KW-0472">Membrane</keyword>
<dbReference type="Pfam" id="PF02537">
    <property type="entry name" value="CRCB"/>
    <property type="match status" value="1"/>
</dbReference>
<dbReference type="EMBL" id="QUQO01000002">
    <property type="protein sequence ID" value="RFB01503.1"/>
    <property type="molecule type" value="Genomic_DNA"/>
</dbReference>
<evidence type="ECO:0000256" key="8">
    <source>
        <dbReference type="ARBA" id="ARBA00023136"/>
    </source>
</evidence>
<gene>
    <name evidence="12" type="primary">fluC</name>
    <name evidence="12" type="synonym">crcB</name>
    <name evidence="13" type="ORF">DX908_14565</name>
</gene>
<feature type="transmembrane region" description="Helical" evidence="12">
    <location>
        <begin position="68"/>
        <end position="93"/>
    </location>
</feature>
<dbReference type="PANTHER" id="PTHR28259:SF1">
    <property type="entry name" value="FLUORIDE EXPORT PROTEIN 1-RELATED"/>
    <property type="match status" value="1"/>
</dbReference>
<comment type="subcellular location">
    <subcellularLocation>
        <location evidence="1 12">Cell membrane</location>
        <topology evidence="1 12">Multi-pass membrane protein</topology>
    </subcellularLocation>
</comment>
<keyword evidence="12" id="KW-0813">Transport</keyword>
<dbReference type="FunCoup" id="A0A371R7T0">
    <property type="interactions" value="260"/>
</dbReference>
<evidence type="ECO:0000313" key="14">
    <source>
        <dbReference type="Proteomes" id="UP000264589"/>
    </source>
</evidence>
<comment type="function">
    <text evidence="12">Fluoride-specific ion channel. Important for reducing fluoride concentration in the cell, thus reducing its toxicity.</text>
</comment>
<feature type="transmembrane region" description="Helical" evidence="12">
    <location>
        <begin position="99"/>
        <end position="123"/>
    </location>
</feature>
<feature type="binding site" evidence="12">
    <location>
        <position position="78"/>
    </location>
    <ligand>
        <name>Na(+)</name>
        <dbReference type="ChEBI" id="CHEBI:29101"/>
        <note>structural</note>
    </ligand>
</feature>
<evidence type="ECO:0000256" key="2">
    <source>
        <dbReference type="ARBA" id="ARBA00022475"/>
    </source>
</evidence>
<keyword evidence="14" id="KW-1185">Reference proteome</keyword>
<comment type="caution">
    <text evidence="13">The sequence shown here is derived from an EMBL/GenBank/DDBJ whole genome shotgun (WGS) entry which is preliminary data.</text>
</comment>
<dbReference type="HAMAP" id="MF_00454">
    <property type="entry name" value="FluC"/>
    <property type="match status" value="1"/>
</dbReference>
<keyword evidence="2 12" id="KW-1003">Cell membrane</keyword>
<dbReference type="Proteomes" id="UP000264589">
    <property type="component" value="Unassembled WGS sequence"/>
</dbReference>
<keyword evidence="4 12" id="KW-0812">Transmembrane</keyword>
<keyword evidence="6 12" id="KW-0915">Sodium</keyword>
<evidence type="ECO:0000256" key="10">
    <source>
        <dbReference type="ARBA" id="ARBA00035120"/>
    </source>
</evidence>
<keyword evidence="9 12" id="KW-0407">Ion channel</keyword>
<comment type="similarity">
    <text evidence="10 12">Belongs to the fluoride channel Fluc/FEX (TC 1.A.43) family.</text>
</comment>
<sequence length="129" mass="13015">MAAAMNMASLLAVGAGGAIGAMARYAVHRGLSAWHGAEAAWSTLGVNVAGSLALGLAAGLLSNKDSAVALFIMMGICGAFTTFSTFALDIVVLFRDRGIGIAALYMALSVSLSVMAFLLGLLMSRGSLS</sequence>
<dbReference type="PANTHER" id="PTHR28259">
    <property type="entry name" value="FLUORIDE EXPORT PROTEIN 1-RELATED"/>
    <property type="match status" value="1"/>
</dbReference>
<keyword evidence="12" id="KW-0479">Metal-binding</keyword>
<name>A0A371R7T0_9PROT</name>
<evidence type="ECO:0000256" key="7">
    <source>
        <dbReference type="ARBA" id="ARBA00023065"/>
    </source>
</evidence>
<keyword evidence="3" id="KW-0997">Cell inner membrane</keyword>
<dbReference type="GO" id="GO:0046872">
    <property type="term" value="F:metal ion binding"/>
    <property type="evidence" value="ECO:0007669"/>
    <property type="project" value="UniProtKB-KW"/>
</dbReference>
<dbReference type="InParanoid" id="A0A371R7T0"/>
<reference evidence="13 14" key="1">
    <citation type="submission" date="2018-08" db="EMBL/GenBank/DDBJ databases">
        <title>Parvularcula sp. SM1705, isolated from surface water of the South Sea China.</title>
        <authorList>
            <person name="Sun L."/>
        </authorList>
    </citation>
    <scope>NUCLEOTIDE SEQUENCE [LARGE SCALE GENOMIC DNA]</scope>
    <source>
        <strain evidence="13 14">SM1705</strain>
    </source>
</reference>
<keyword evidence="5 12" id="KW-1133">Transmembrane helix</keyword>
<evidence type="ECO:0000256" key="11">
    <source>
        <dbReference type="ARBA" id="ARBA00035585"/>
    </source>
</evidence>
<proteinExistence type="inferred from homology"/>
<evidence type="ECO:0000256" key="9">
    <source>
        <dbReference type="ARBA" id="ARBA00023303"/>
    </source>
</evidence>
<feature type="transmembrane region" description="Helical" evidence="12">
    <location>
        <begin position="39"/>
        <end position="61"/>
    </location>
</feature>
<dbReference type="GO" id="GO:0005886">
    <property type="term" value="C:plasma membrane"/>
    <property type="evidence" value="ECO:0007669"/>
    <property type="project" value="UniProtKB-SubCell"/>
</dbReference>
<comment type="activity regulation">
    <text evidence="12">Na(+) is not transported, but it plays an essential structural role and its presence is essential for fluoride channel function.</text>
</comment>
<comment type="catalytic activity">
    <reaction evidence="11">
        <text>fluoride(in) = fluoride(out)</text>
        <dbReference type="Rhea" id="RHEA:76159"/>
        <dbReference type="ChEBI" id="CHEBI:17051"/>
    </reaction>
    <physiologicalReaction direction="left-to-right" evidence="11">
        <dbReference type="Rhea" id="RHEA:76160"/>
    </physiologicalReaction>
</comment>
<organism evidence="13 14">
    <name type="scientific">Parvularcula marina</name>
    <dbReference type="NCBI Taxonomy" id="2292771"/>
    <lineage>
        <taxon>Bacteria</taxon>
        <taxon>Pseudomonadati</taxon>
        <taxon>Pseudomonadota</taxon>
        <taxon>Alphaproteobacteria</taxon>
        <taxon>Parvularculales</taxon>
        <taxon>Parvularculaceae</taxon>
        <taxon>Parvularcula</taxon>
    </lineage>
</organism>
<dbReference type="AlphaFoldDB" id="A0A371R7T0"/>
<evidence type="ECO:0000256" key="3">
    <source>
        <dbReference type="ARBA" id="ARBA00022519"/>
    </source>
</evidence>
<keyword evidence="7 12" id="KW-0406">Ion transport</keyword>
<evidence type="ECO:0000256" key="4">
    <source>
        <dbReference type="ARBA" id="ARBA00022692"/>
    </source>
</evidence>
<evidence type="ECO:0000256" key="12">
    <source>
        <dbReference type="HAMAP-Rule" id="MF_00454"/>
    </source>
</evidence>
<evidence type="ECO:0000256" key="1">
    <source>
        <dbReference type="ARBA" id="ARBA00004651"/>
    </source>
</evidence>
<evidence type="ECO:0000256" key="5">
    <source>
        <dbReference type="ARBA" id="ARBA00022989"/>
    </source>
</evidence>
<feature type="binding site" evidence="12">
    <location>
        <position position="81"/>
    </location>
    <ligand>
        <name>Na(+)</name>
        <dbReference type="ChEBI" id="CHEBI:29101"/>
        <note>structural</note>
    </ligand>
</feature>
<dbReference type="InterPro" id="IPR003691">
    <property type="entry name" value="FluC"/>
</dbReference>
<evidence type="ECO:0000256" key="6">
    <source>
        <dbReference type="ARBA" id="ARBA00023053"/>
    </source>
</evidence>
<accession>A0A371R7T0</accession>
<evidence type="ECO:0000313" key="13">
    <source>
        <dbReference type="EMBL" id="RFB01503.1"/>
    </source>
</evidence>
<dbReference type="GO" id="GO:0062054">
    <property type="term" value="F:fluoride channel activity"/>
    <property type="evidence" value="ECO:0007669"/>
    <property type="project" value="UniProtKB-UniRule"/>
</dbReference>